<evidence type="ECO:0000256" key="2">
    <source>
        <dbReference type="ARBA" id="ARBA00023015"/>
    </source>
</evidence>
<dbReference type="RefSeq" id="WP_345471384.1">
    <property type="nucleotide sequence ID" value="NZ_BAABHF010000044.1"/>
</dbReference>
<dbReference type="SUPFAM" id="SSF48498">
    <property type="entry name" value="Tetracyclin repressor-like, C-terminal domain"/>
    <property type="match status" value="1"/>
</dbReference>
<evidence type="ECO:0000256" key="3">
    <source>
        <dbReference type="ARBA" id="ARBA00023125"/>
    </source>
</evidence>
<keyword evidence="1" id="KW-0678">Repressor</keyword>
<dbReference type="Proteomes" id="UP001500503">
    <property type="component" value="Unassembled WGS sequence"/>
</dbReference>
<dbReference type="Gene3D" id="1.10.357.10">
    <property type="entry name" value="Tetracycline Repressor, domain 2"/>
    <property type="match status" value="1"/>
</dbReference>
<dbReference type="InterPro" id="IPR039538">
    <property type="entry name" value="BetI_C"/>
</dbReference>
<keyword evidence="8" id="KW-1185">Reference proteome</keyword>
<feature type="DNA-binding region" description="H-T-H motif" evidence="5">
    <location>
        <begin position="31"/>
        <end position="50"/>
    </location>
</feature>
<dbReference type="InterPro" id="IPR036271">
    <property type="entry name" value="Tet_transcr_reg_TetR-rel_C_sf"/>
</dbReference>
<dbReference type="PANTHER" id="PTHR30055">
    <property type="entry name" value="HTH-TYPE TRANSCRIPTIONAL REGULATOR RUTR"/>
    <property type="match status" value="1"/>
</dbReference>
<dbReference type="Pfam" id="PF13977">
    <property type="entry name" value="TetR_C_6"/>
    <property type="match status" value="1"/>
</dbReference>
<evidence type="ECO:0000313" key="7">
    <source>
        <dbReference type="EMBL" id="GAA4509604.1"/>
    </source>
</evidence>
<evidence type="ECO:0000256" key="1">
    <source>
        <dbReference type="ARBA" id="ARBA00022491"/>
    </source>
</evidence>
<dbReference type="PROSITE" id="PS50977">
    <property type="entry name" value="HTH_TETR_2"/>
    <property type="match status" value="1"/>
</dbReference>
<organism evidence="7 8">
    <name type="scientific">Actinoallomurus oryzae</name>
    <dbReference type="NCBI Taxonomy" id="502180"/>
    <lineage>
        <taxon>Bacteria</taxon>
        <taxon>Bacillati</taxon>
        <taxon>Actinomycetota</taxon>
        <taxon>Actinomycetes</taxon>
        <taxon>Streptosporangiales</taxon>
        <taxon>Thermomonosporaceae</taxon>
        <taxon>Actinoallomurus</taxon>
    </lineage>
</organism>
<dbReference type="SUPFAM" id="SSF46689">
    <property type="entry name" value="Homeodomain-like"/>
    <property type="match status" value="1"/>
</dbReference>
<protein>
    <submittedName>
        <fullName evidence="7">TetR family transcriptional regulator C-terminal domain-containing protein</fullName>
    </submittedName>
</protein>
<evidence type="ECO:0000313" key="8">
    <source>
        <dbReference type="Proteomes" id="UP001500503"/>
    </source>
</evidence>
<gene>
    <name evidence="7" type="ORF">GCM10023191_070990</name>
</gene>
<dbReference type="InterPro" id="IPR009057">
    <property type="entry name" value="Homeodomain-like_sf"/>
</dbReference>
<keyword evidence="4" id="KW-0804">Transcription</keyword>
<reference evidence="8" key="1">
    <citation type="journal article" date="2019" name="Int. J. Syst. Evol. Microbiol.">
        <title>The Global Catalogue of Microorganisms (GCM) 10K type strain sequencing project: providing services to taxonomists for standard genome sequencing and annotation.</title>
        <authorList>
            <consortium name="The Broad Institute Genomics Platform"/>
            <consortium name="The Broad Institute Genome Sequencing Center for Infectious Disease"/>
            <person name="Wu L."/>
            <person name="Ma J."/>
        </authorList>
    </citation>
    <scope>NUCLEOTIDE SEQUENCE [LARGE SCALE GENOMIC DNA]</scope>
    <source>
        <strain evidence="8">JCM 17933</strain>
    </source>
</reference>
<proteinExistence type="predicted"/>
<dbReference type="PANTHER" id="PTHR30055:SF234">
    <property type="entry name" value="HTH-TYPE TRANSCRIPTIONAL REGULATOR BETI"/>
    <property type="match status" value="1"/>
</dbReference>
<sequence length="206" mass="22632">MPKIVDHEARRLELADAVGRVIAREGVNEVSIRSVAAEAGWSSGALRHYFTTRAELLAFACEQVVQRVTTRIAGLRHTGTVHQAVRDTLLETMPIDAQRHTEAAIAFAFLALGLSDPHLAEVQRTHFDGMYGLCLQLIEGLDSEGLLAPHTTSTELLARRLHALVDGLSIQRLAGHLPPESMITQLDAYLAEITLGTDETRDLVRR</sequence>
<name>A0ABP8QSB3_9ACTN</name>
<evidence type="ECO:0000259" key="6">
    <source>
        <dbReference type="PROSITE" id="PS50977"/>
    </source>
</evidence>
<feature type="domain" description="HTH tetR-type" evidence="6">
    <location>
        <begin position="8"/>
        <end position="68"/>
    </location>
</feature>
<keyword evidence="2" id="KW-0805">Transcription regulation</keyword>
<dbReference type="InterPro" id="IPR050109">
    <property type="entry name" value="HTH-type_TetR-like_transc_reg"/>
</dbReference>
<evidence type="ECO:0000256" key="4">
    <source>
        <dbReference type="ARBA" id="ARBA00023163"/>
    </source>
</evidence>
<accession>A0ABP8QSB3</accession>
<dbReference type="EMBL" id="BAABHF010000044">
    <property type="protein sequence ID" value="GAA4509604.1"/>
    <property type="molecule type" value="Genomic_DNA"/>
</dbReference>
<evidence type="ECO:0000256" key="5">
    <source>
        <dbReference type="PROSITE-ProRule" id="PRU00335"/>
    </source>
</evidence>
<keyword evidence="3 5" id="KW-0238">DNA-binding</keyword>
<dbReference type="Pfam" id="PF00440">
    <property type="entry name" value="TetR_N"/>
    <property type="match status" value="1"/>
</dbReference>
<dbReference type="InterPro" id="IPR001647">
    <property type="entry name" value="HTH_TetR"/>
</dbReference>
<comment type="caution">
    <text evidence="7">The sequence shown here is derived from an EMBL/GenBank/DDBJ whole genome shotgun (WGS) entry which is preliminary data.</text>
</comment>